<evidence type="ECO:0000313" key="1">
    <source>
        <dbReference type="EMBL" id="MBB3969654.1"/>
    </source>
</evidence>
<accession>A0ABR6I9C8</accession>
<dbReference type="EMBL" id="JACIEG010000004">
    <property type="protein sequence ID" value="MBB3969654.1"/>
    <property type="molecule type" value="Genomic_DNA"/>
</dbReference>
<organism evidence="1 2">
    <name type="scientific">Mucilaginibacter phyllosphaerae</name>
    <dbReference type="NCBI Taxonomy" id="1812349"/>
    <lineage>
        <taxon>Bacteria</taxon>
        <taxon>Pseudomonadati</taxon>
        <taxon>Bacteroidota</taxon>
        <taxon>Sphingobacteriia</taxon>
        <taxon>Sphingobacteriales</taxon>
        <taxon>Sphingobacteriaceae</taxon>
        <taxon>Mucilaginibacter</taxon>
    </lineage>
</organism>
<comment type="caution">
    <text evidence="1">The sequence shown here is derived from an EMBL/GenBank/DDBJ whole genome shotgun (WGS) entry which is preliminary data.</text>
</comment>
<reference evidence="1 2" key="1">
    <citation type="submission" date="2020-08" db="EMBL/GenBank/DDBJ databases">
        <title>Genomic Encyclopedia of Type Strains, Phase IV (KMG-IV): sequencing the most valuable type-strain genomes for metagenomic binning, comparative biology and taxonomic classification.</title>
        <authorList>
            <person name="Goeker M."/>
        </authorList>
    </citation>
    <scope>NUCLEOTIDE SEQUENCE [LARGE SCALE GENOMIC DNA]</scope>
    <source>
        <strain evidence="1 2">DSM 100995</strain>
    </source>
</reference>
<sequence length="35" mass="3887">MNKFNTLIISNLFISNVQGLSYAMLNLDQWGGAVI</sequence>
<dbReference type="Proteomes" id="UP000583101">
    <property type="component" value="Unassembled WGS sequence"/>
</dbReference>
<evidence type="ECO:0000313" key="2">
    <source>
        <dbReference type="Proteomes" id="UP000583101"/>
    </source>
</evidence>
<gene>
    <name evidence="1" type="ORF">GGR35_002267</name>
</gene>
<proteinExistence type="predicted"/>
<keyword evidence="2" id="KW-1185">Reference proteome</keyword>
<name>A0ABR6I9C8_9SPHI</name>
<protein>
    <submittedName>
        <fullName evidence="1">Uncharacterized protein</fullName>
    </submittedName>
</protein>